<reference evidence="4 5" key="1">
    <citation type="submission" date="2017-02" db="EMBL/GenBank/DDBJ databases">
        <title>Complete genome sequences of Mycobacterium kansasii strains isolated from rhesus macaques.</title>
        <authorList>
            <person name="Panda A."/>
            <person name="Nagaraj S."/>
            <person name="Zhao X."/>
            <person name="Tettelin H."/>
            <person name="Detolla L.J."/>
        </authorList>
    </citation>
    <scope>NUCLEOTIDE SEQUENCE [LARGE SCALE GENOMIC DNA]</scope>
    <source>
        <strain evidence="3 4">11-3469</strain>
        <strain evidence="2 5">11-3813</strain>
    </source>
</reference>
<feature type="region of interest" description="Disordered" evidence="1">
    <location>
        <begin position="26"/>
        <end position="50"/>
    </location>
</feature>
<sequence length="50" mass="5525">MNKSSLFSDLFEKWQRTLRVPRSLATTPAPVAGDQSANNSADRSWLLSAC</sequence>
<dbReference type="Proteomes" id="UP000189229">
    <property type="component" value="Unassembled WGS sequence"/>
</dbReference>
<accession>A0A1V3XFX7</accession>
<organism evidence="2 5">
    <name type="scientific">Mycobacterium kansasii</name>
    <dbReference type="NCBI Taxonomy" id="1768"/>
    <lineage>
        <taxon>Bacteria</taxon>
        <taxon>Bacillati</taxon>
        <taxon>Actinomycetota</taxon>
        <taxon>Actinomycetes</taxon>
        <taxon>Mycobacteriales</taxon>
        <taxon>Mycobacteriaceae</taxon>
        <taxon>Mycobacterium</taxon>
    </lineage>
</organism>
<evidence type="ECO:0000313" key="5">
    <source>
        <dbReference type="Proteomes" id="UP000189229"/>
    </source>
</evidence>
<evidence type="ECO:0000313" key="4">
    <source>
        <dbReference type="Proteomes" id="UP000188532"/>
    </source>
</evidence>
<name>A0A1V3XFX7_MYCKA</name>
<dbReference type="AlphaFoldDB" id="A0A1V3XFX7"/>
<comment type="caution">
    <text evidence="2">The sequence shown here is derived from an EMBL/GenBank/DDBJ whole genome shotgun (WGS) entry which is preliminary data.</text>
</comment>
<dbReference type="EMBL" id="MVBM01000002">
    <property type="protein sequence ID" value="OOK78113.1"/>
    <property type="molecule type" value="Genomic_DNA"/>
</dbReference>
<proteinExistence type="predicted"/>
<gene>
    <name evidence="3" type="ORF">BZL29_2073</name>
    <name evidence="2" type="ORF">BZL30_2053</name>
</gene>
<protein>
    <submittedName>
        <fullName evidence="2">Uncharacterized protein</fullName>
    </submittedName>
</protein>
<dbReference type="Proteomes" id="UP000188532">
    <property type="component" value="Unassembled WGS sequence"/>
</dbReference>
<dbReference type="EMBL" id="MVBN01000002">
    <property type="protein sequence ID" value="OOK80593.1"/>
    <property type="molecule type" value="Genomic_DNA"/>
</dbReference>
<evidence type="ECO:0000256" key="1">
    <source>
        <dbReference type="SAM" id="MobiDB-lite"/>
    </source>
</evidence>
<evidence type="ECO:0000313" key="3">
    <source>
        <dbReference type="EMBL" id="OOK80593.1"/>
    </source>
</evidence>
<evidence type="ECO:0000313" key="2">
    <source>
        <dbReference type="EMBL" id="OOK78113.1"/>
    </source>
</evidence>